<evidence type="ECO:0000256" key="1">
    <source>
        <dbReference type="SAM" id="MobiDB-lite"/>
    </source>
</evidence>
<name>A0A7C9IPF4_9LACO</name>
<evidence type="ECO:0000313" key="3">
    <source>
        <dbReference type="Proteomes" id="UP000480570"/>
    </source>
</evidence>
<dbReference type="EMBL" id="WEZT01000002">
    <property type="protein sequence ID" value="MYV04456.1"/>
    <property type="molecule type" value="Genomic_DNA"/>
</dbReference>
<dbReference type="Proteomes" id="UP000480570">
    <property type="component" value="Unassembled WGS sequence"/>
</dbReference>
<sequence>MLYFSYDKDTYKYTGASSTQTPFSTTINPEDLVDPVFNEASNQWSGTPYDQWLAASSQSETPYVPQPSAVQLMVMGLTQQVATLNSEVAEIKSAPSEETTQSQAASTPTSQASSASEGSAN</sequence>
<evidence type="ECO:0000313" key="2">
    <source>
        <dbReference type="EMBL" id="MYV04456.1"/>
    </source>
</evidence>
<protein>
    <submittedName>
        <fullName evidence="2">Uncharacterized protein</fullName>
    </submittedName>
</protein>
<reference evidence="2 3" key="1">
    <citation type="journal article" date="2019" name="Appl. Environ. Microbiol.">
        <title>Genetic determinants of hydroxycinnamic acid metabolism in heterofermentative lactobacilli.</title>
        <authorList>
            <person name="Gaur G."/>
            <person name="Oh J.H."/>
            <person name="Filannino P."/>
            <person name="Gobbetti M."/>
            <person name="van Pijkeren J.P."/>
            <person name="Ganzle M.G."/>
        </authorList>
    </citation>
    <scope>NUCLEOTIDE SEQUENCE [LARGE SCALE GENOMIC DNA]</scope>
    <source>
        <strain evidence="2 3">FUA3583</strain>
    </source>
</reference>
<accession>A0A7C9IPF4</accession>
<proteinExistence type="predicted"/>
<feature type="region of interest" description="Disordered" evidence="1">
    <location>
        <begin position="91"/>
        <end position="121"/>
    </location>
</feature>
<comment type="caution">
    <text evidence="2">The sequence shown here is derived from an EMBL/GenBank/DDBJ whole genome shotgun (WGS) entry which is preliminary data.</text>
</comment>
<organism evidence="2 3">
    <name type="scientific">Furfurilactobacillus rossiae</name>
    <dbReference type="NCBI Taxonomy" id="231049"/>
    <lineage>
        <taxon>Bacteria</taxon>
        <taxon>Bacillati</taxon>
        <taxon>Bacillota</taxon>
        <taxon>Bacilli</taxon>
        <taxon>Lactobacillales</taxon>
        <taxon>Lactobacillaceae</taxon>
        <taxon>Furfurilactobacillus</taxon>
    </lineage>
</organism>
<gene>
    <name evidence="2" type="ORF">GB992_00835</name>
</gene>
<feature type="compositionally biased region" description="Low complexity" evidence="1">
    <location>
        <begin position="99"/>
        <end position="121"/>
    </location>
</feature>
<dbReference type="AlphaFoldDB" id="A0A7C9IPF4"/>